<feature type="domain" description="Restriction endonuclease type IV Mrr" evidence="1">
    <location>
        <begin position="50"/>
        <end position="122"/>
    </location>
</feature>
<sequence length="288" mass="32402">MIKNTGKYYEKFVQTIQQTLLNADKFISGKTVLVELDKKLVNNAGVSRQFDVYFEFEAGGHLYRTVIECKDYASAIKAEKIDAFLGKTAGIPGLNLIYATRTGYQSGAVAIANANNVRLLVIDEAGNEDWIDEDGTPFLRAVHIKGTLKSTPSITSFYSETSGSGLTEAERAEAEQILNTFPPAWHIEDKDTGELYDMRQLQLKLHQLYPDMVPGKGKHIQKLNNSWVVMKEGSLRVKLLSYEVEFIKSPDIEMEHTVDISEQLLGIVTDITQGKKMRIWKPDVNKHE</sequence>
<protein>
    <submittedName>
        <fullName evidence="2">Restriction endonuclease</fullName>
        <ecNumber evidence="2">3.1.21.-</ecNumber>
    </submittedName>
</protein>
<dbReference type="InterPro" id="IPR007560">
    <property type="entry name" value="Restrct_endonuc_IV_Mrr"/>
</dbReference>
<dbReference type="GO" id="GO:0004519">
    <property type="term" value="F:endonuclease activity"/>
    <property type="evidence" value="ECO:0007669"/>
    <property type="project" value="UniProtKB-KW"/>
</dbReference>
<dbReference type="EC" id="3.1.21.-" evidence="2"/>
<dbReference type="Pfam" id="PF04471">
    <property type="entry name" value="Mrr_cat"/>
    <property type="match status" value="1"/>
</dbReference>
<evidence type="ECO:0000313" key="2">
    <source>
        <dbReference type="EMBL" id="MEC3939030.1"/>
    </source>
</evidence>
<proteinExistence type="predicted"/>
<dbReference type="SUPFAM" id="SSF52980">
    <property type="entry name" value="Restriction endonuclease-like"/>
    <property type="match status" value="1"/>
</dbReference>
<dbReference type="EMBL" id="JAYMCU010000085">
    <property type="protein sequence ID" value="MEC3939030.1"/>
    <property type="molecule type" value="Genomic_DNA"/>
</dbReference>
<reference evidence="2 3" key="1">
    <citation type="submission" date="2024-01" db="EMBL/GenBank/DDBJ databases">
        <title>Comparative Genomics of Leclercia adecarboxylata Strains Isolated from Several Sources.</title>
        <authorList>
            <person name="Yescas-Zazueta V."/>
            <person name="Balbuena-Alonso M.G."/>
            <person name="Valencia D."/>
            <person name="Mendez-Pfeiffer P.A."/>
            <person name="Ballesteros-Monrreal M.G."/>
            <person name="Rocha-Gracia R.D.C."/>
            <person name="Barrios-Villa E."/>
        </authorList>
    </citation>
    <scope>NUCLEOTIDE SEQUENCE [LARGE SCALE GENOMIC DNA]</scope>
    <source>
        <strain evidence="2 3">33MEM</strain>
    </source>
</reference>
<comment type="caution">
    <text evidence="2">The sequence shown here is derived from an EMBL/GenBank/DDBJ whole genome shotgun (WGS) entry which is preliminary data.</text>
</comment>
<name>A0ABU6IBR4_9ENTR</name>
<dbReference type="RefSeq" id="WP_326287344.1">
    <property type="nucleotide sequence ID" value="NZ_JAYMCU010000085.1"/>
</dbReference>
<keyword evidence="3" id="KW-1185">Reference proteome</keyword>
<evidence type="ECO:0000259" key="1">
    <source>
        <dbReference type="Pfam" id="PF04471"/>
    </source>
</evidence>
<keyword evidence="2" id="KW-0255">Endonuclease</keyword>
<dbReference type="Proteomes" id="UP001357437">
    <property type="component" value="Unassembled WGS sequence"/>
</dbReference>
<accession>A0ABU6IBR4</accession>
<evidence type="ECO:0000313" key="3">
    <source>
        <dbReference type="Proteomes" id="UP001357437"/>
    </source>
</evidence>
<gene>
    <name evidence="2" type="ORF">VOF76_23110</name>
</gene>
<dbReference type="GO" id="GO:0016787">
    <property type="term" value="F:hydrolase activity"/>
    <property type="evidence" value="ECO:0007669"/>
    <property type="project" value="UniProtKB-KW"/>
</dbReference>
<dbReference type="InterPro" id="IPR011335">
    <property type="entry name" value="Restrct_endonuc-II-like"/>
</dbReference>
<organism evidence="2 3">
    <name type="scientific">Leclercia adecarboxylata</name>
    <dbReference type="NCBI Taxonomy" id="83655"/>
    <lineage>
        <taxon>Bacteria</taxon>
        <taxon>Pseudomonadati</taxon>
        <taxon>Pseudomonadota</taxon>
        <taxon>Gammaproteobacteria</taxon>
        <taxon>Enterobacterales</taxon>
        <taxon>Enterobacteriaceae</taxon>
        <taxon>Leclercia</taxon>
    </lineage>
</organism>
<keyword evidence="2" id="KW-0540">Nuclease</keyword>
<keyword evidence="2" id="KW-0378">Hydrolase</keyword>